<feature type="domain" description="C2H2-type" evidence="3">
    <location>
        <begin position="244"/>
        <end position="267"/>
    </location>
</feature>
<dbReference type="RefSeq" id="XP_007756093.1">
    <property type="nucleotide sequence ID" value="XM_007757903.1"/>
</dbReference>
<feature type="compositionally biased region" description="Acidic residues" evidence="2">
    <location>
        <begin position="32"/>
        <end position="41"/>
    </location>
</feature>
<dbReference type="AlphaFoldDB" id="W9W404"/>
<reference evidence="4 5" key="1">
    <citation type="submission" date="2013-03" db="EMBL/GenBank/DDBJ databases">
        <title>The Genome Sequence of Cladophialophora yegresii CBS 114405.</title>
        <authorList>
            <consortium name="The Broad Institute Genomics Platform"/>
            <person name="Cuomo C."/>
            <person name="de Hoog S."/>
            <person name="Gorbushina A."/>
            <person name="Walker B."/>
            <person name="Young S.K."/>
            <person name="Zeng Q."/>
            <person name="Gargeya S."/>
            <person name="Fitzgerald M."/>
            <person name="Haas B."/>
            <person name="Abouelleil A."/>
            <person name="Allen A.W."/>
            <person name="Alvarado L."/>
            <person name="Arachchi H.M."/>
            <person name="Berlin A.M."/>
            <person name="Chapman S.B."/>
            <person name="Gainer-Dewar J."/>
            <person name="Goldberg J."/>
            <person name="Griggs A."/>
            <person name="Gujja S."/>
            <person name="Hansen M."/>
            <person name="Howarth C."/>
            <person name="Imamovic A."/>
            <person name="Ireland A."/>
            <person name="Larimer J."/>
            <person name="McCowan C."/>
            <person name="Murphy C."/>
            <person name="Pearson M."/>
            <person name="Poon T.W."/>
            <person name="Priest M."/>
            <person name="Roberts A."/>
            <person name="Saif S."/>
            <person name="Shea T."/>
            <person name="Sisk P."/>
            <person name="Sykes S."/>
            <person name="Wortman J."/>
            <person name="Nusbaum C."/>
            <person name="Birren B."/>
        </authorList>
    </citation>
    <scope>NUCLEOTIDE SEQUENCE [LARGE SCALE GENOMIC DNA]</scope>
    <source>
        <strain evidence="4 5">CBS 114405</strain>
    </source>
</reference>
<dbReference type="HOGENOM" id="CLU_796945_0_0_1"/>
<protein>
    <recommendedName>
        <fullName evidence="3">C2H2-type domain-containing protein</fullName>
    </recommendedName>
</protein>
<feature type="compositionally biased region" description="Basic and acidic residues" evidence="2">
    <location>
        <begin position="139"/>
        <end position="160"/>
    </location>
</feature>
<evidence type="ECO:0000256" key="1">
    <source>
        <dbReference type="PROSITE-ProRule" id="PRU00042"/>
    </source>
</evidence>
<dbReference type="EMBL" id="AMGW01000003">
    <property type="protein sequence ID" value="EXJ59740.1"/>
    <property type="molecule type" value="Genomic_DNA"/>
</dbReference>
<dbReference type="GeneID" id="19178478"/>
<keyword evidence="5" id="KW-1185">Reference proteome</keyword>
<proteinExistence type="predicted"/>
<feature type="domain" description="C2H2-type" evidence="3">
    <location>
        <begin position="274"/>
        <end position="302"/>
    </location>
</feature>
<feature type="compositionally biased region" description="Basic and acidic residues" evidence="2">
    <location>
        <begin position="8"/>
        <end position="22"/>
    </location>
</feature>
<gene>
    <name evidence="4" type="ORF">A1O7_03887</name>
</gene>
<dbReference type="Gene3D" id="3.30.160.60">
    <property type="entry name" value="Classic Zinc Finger"/>
    <property type="match status" value="1"/>
</dbReference>
<evidence type="ECO:0000313" key="5">
    <source>
        <dbReference type="Proteomes" id="UP000019473"/>
    </source>
</evidence>
<evidence type="ECO:0000259" key="3">
    <source>
        <dbReference type="PROSITE" id="PS50157"/>
    </source>
</evidence>
<name>W9W404_9EURO</name>
<keyword evidence="1" id="KW-0863">Zinc-finger</keyword>
<dbReference type="Proteomes" id="UP000019473">
    <property type="component" value="Unassembled WGS sequence"/>
</dbReference>
<dbReference type="GO" id="GO:0008270">
    <property type="term" value="F:zinc ion binding"/>
    <property type="evidence" value="ECO:0007669"/>
    <property type="project" value="UniProtKB-KW"/>
</dbReference>
<dbReference type="InterPro" id="IPR036236">
    <property type="entry name" value="Znf_C2H2_sf"/>
</dbReference>
<dbReference type="SMART" id="SM00355">
    <property type="entry name" value="ZnF_C2H2"/>
    <property type="match status" value="2"/>
</dbReference>
<evidence type="ECO:0000256" key="2">
    <source>
        <dbReference type="SAM" id="MobiDB-lite"/>
    </source>
</evidence>
<sequence length="348" mass="39393">MTHHCGKSHFESFTRVDEESHTGRQHSIAVEDKDEDEDEEVQEHKQPTAWTWAWLYVRVLSLPSLAWMACMLGLPVRRPARSDVIEALPMQCKSAGSGPKGELEPSERTGAPATATTELLPPLEWSTRAKSHSQSILAHGDRPKDRRKSEAVPLPEHGEDVSLRHRELADLKVAREWTHTSVATGIFEESSNPTTAIPAQNLDTTLDPEIATKRDVAQEWWREQAAIAGVVPIPESQDTEQDSIKCNECSRVFATESGLTRHMSVLHRRLPRLWNCKKCLSAFRTETGRDRHLNVVHADEVVDGDPEGIPQYSKWSPEPRMMQLELTTQRDGRVIFEPWRSKRDAVDL</sequence>
<accession>W9W404</accession>
<dbReference type="OrthoDB" id="8922241at2759"/>
<dbReference type="PROSITE" id="PS50157">
    <property type="entry name" value="ZINC_FINGER_C2H2_2"/>
    <property type="match status" value="2"/>
</dbReference>
<keyword evidence="1" id="KW-0862">Zinc</keyword>
<dbReference type="SUPFAM" id="SSF57667">
    <property type="entry name" value="beta-beta-alpha zinc fingers"/>
    <property type="match status" value="1"/>
</dbReference>
<dbReference type="InterPro" id="IPR013087">
    <property type="entry name" value="Znf_C2H2_type"/>
</dbReference>
<feature type="region of interest" description="Disordered" evidence="2">
    <location>
        <begin position="1"/>
        <end position="44"/>
    </location>
</feature>
<evidence type="ECO:0000313" key="4">
    <source>
        <dbReference type="EMBL" id="EXJ59740.1"/>
    </source>
</evidence>
<organism evidence="4 5">
    <name type="scientific">Cladophialophora yegresii CBS 114405</name>
    <dbReference type="NCBI Taxonomy" id="1182544"/>
    <lineage>
        <taxon>Eukaryota</taxon>
        <taxon>Fungi</taxon>
        <taxon>Dikarya</taxon>
        <taxon>Ascomycota</taxon>
        <taxon>Pezizomycotina</taxon>
        <taxon>Eurotiomycetes</taxon>
        <taxon>Chaetothyriomycetidae</taxon>
        <taxon>Chaetothyriales</taxon>
        <taxon>Herpotrichiellaceae</taxon>
        <taxon>Cladophialophora</taxon>
    </lineage>
</organism>
<dbReference type="PROSITE" id="PS00028">
    <property type="entry name" value="ZINC_FINGER_C2H2_1"/>
    <property type="match status" value="2"/>
</dbReference>
<feature type="region of interest" description="Disordered" evidence="2">
    <location>
        <begin position="92"/>
        <end position="160"/>
    </location>
</feature>
<comment type="caution">
    <text evidence="4">The sequence shown here is derived from an EMBL/GenBank/DDBJ whole genome shotgun (WGS) entry which is preliminary data.</text>
</comment>
<dbReference type="VEuPathDB" id="FungiDB:A1O7_03887"/>
<keyword evidence="1" id="KW-0479">Metal-binding</keyword>